<name>A0A849BV91_9NOCA</name>
<comment type="caution">
    <text evidence="1">The sequence shown here is derived from an EMBL/GenBank/DDBJ whole genome shotgun (WGS) entry which is preliminary data.</text>
</comment>
<protein>
    <submittedName>
        <fullName evidence="1">Uncharacterized protein</fullName>
    </submittedName>
</protein>
<dbReference type="Proteomes" id="UP000586827">
    <property type="component" value="Unassembled WGS sequence"/>
</dbReference>
<sequence length="73" mass="7865">MVTAIVTFLSGLGLGGVVVWALVSYTALNPTPSVTPQECWTVESIKARIERECLRERLEANRSAQAGDSVRCG</sequence>
<proteinExistence type="predicted"/>
<dbReference type="RefSeq" id="WP_157553158.1">
    <property type="nucleotide sequence ID" value="NZ_JABELX010000001.1"/>
</dbReference>
<gene>
    <name evidence="1" type="ORF">HLB23_03765</name>
</gene>
<reference evidence="1 2" key="1">
    <citation type="submission" date="2020-05" db="EMBL/GenBank/DDBJ databases">
        <title>MicrobeNet Type strains.</title>
        <authorList>
            <person name="Nicholson A.C."/>
        </authorList>
    </citation>
    <scope>NUCLEOTIDE SEQUENCE [LARGE SCALE GENOMIC DNA]</scope>
    <source>
        <strain evidence="1 2">JCM 3224</strain>
    </source>
</reference>
<keyword evidence="2" id="KW-1185">Reference proteome</keyword>
<evidence type="ECO:0000313" key="1">
    <source>
        <dbReference type="EMBL" id="NNH68998.1"/>
    </source>
</evidence>
<dbReference type="AlphaFoldDB" id="A0A849BV91"/>
<evidence type="ECO:0000313" key="2">
    <source>
        <dbReference type="Proteomes" id="UP000586827"/>
    </source>
</evidence>
<accession>A0A849BV91</accession>
<organism evidence="1 2">
    <name type="scientific">Nocardia uniformis</name>
    <dbReference type="NCBI Taxonomy" id="53432"/>
    <lineage>
        <taxon>Bacteria</taxon>
        <taxon>Bacillati</taxon>
        <taxon>Actinomycetota</taxon>
        <taxon>Actinomycetes</taxon>
        <taxon>Mycobacteriales</taxon>
        <taxon>Nocardiaceae</taxon>
        <taxon>Nocardia</taxon>
    </lineage>
</organism>
<dbReference type="EMBL" id="JABELX010000001">
    <property type="protein sequence ID" value="NNH68998.1"/>
    <property type="molecule type" value="Genomic_DNA"/>
</dbReference>